<dbReference type="Pfam" id="PF09339">
    <property type="entry name" value="HTH_IclR"/>
    <property type="match status" value="1"/>
</dbReference>
<keyword evidence="2" id="KW-0238">DNA-binding</keyword>
<dbReference type="EMBL" id="LJCO01000058">
    <property type="protein sequence ID" value="KPV43113.1"/>
    <property type="molecule type" value="Genomic_DNA"/>
</dbReference>
<evidence type="ECO:0000313" key="6">
    <source>
        <dbReference type="EMBL" id="KPV43113.1"/>
    </source>
</evidence>
<dbReference type="Proteomes" id="UP000050482">
    <property type="component" value="Unassembled WGS sequence"/>
</dbReference>
<name>A0A0P9EJH0_9BACL</name>
<evidence type="ECO:0008006" key="8">
    <source>
        <dbReference type="Google" id="ProtNLM"/>
    </source>
</evidence>
<evidence type="ECO:0000313" key="7">
    <source>
        <dbReference type="Proteomes" id="UP000050482"/>
    </source>
</evidence>
<dbReference type="PROSITE" id="PS51077">
    <property type="entry name" value="HTH_ICLR"/>
    <property type="match status" value="1"/>
</dbReference>
<dbReference type="PANTHER" id="PTHR30136:SF24">
    <property type="entry name" value="HTH-TYPE TRANSCRIPTIONAL REPRESSOR ALLR"/>
    <property type="match status" value="1"/>
</dbReference>
<dbReference type="Gene3D" id="1.10.10.10">
    <property type="entry name" value="Winged helix-like DNA-binding domain superfamily/Winged helix DNA-binding domain"/>
    <property type="match status" value="1"/>
</dbReference>
<sequence>MNSVIGKVVTILKELRHAEAGTSASELARVLNMPGQTVHRLLKELGEGGLVWQDSVTKRWSLGPILIGLGEMARKQVSLIALTHPYLESLTNETRETTILTVREGNYGVYVDIIESPQRIRLVEYVGARWPLHVGCSRRAILAFLGEDEITEFAEIHCQNESQRKQLISECHDIRERGYAISLGEVTPDSFGVAAPIVYGNVPVASIMAGGPKERMGGNELDYFGELVRRIANEVSSTFAGSK</sequence>
<dbReference type="CDD" id="cd00090">
    <property type="entry name" value="HTH_ARSR"/>
    <property type="match status" value="1"/>
</dbReference>
<dbReference type="GO" id="GO:0045892">
    <property type="term" value="P:negative regulation of DNA-templated transcription"/>
    <property type="evidence" value="ECO:0007669"/>
    <property type="project" value="TreeGrafter"/>
</dbReference>
<proteinExistence type="predicted"/>
<dbReference type="InterPro" id="IPR050707">
    <property type="entry name" value="HTH_MetabolicPath_Reg"/>
</dbReference>
<dbReference type="InterPro" id="IPR029016">
    <property type="entry name" value="GAF-like_dom_sf"/>
</dbReference>
<dbReference type="GO" id="GO:0003700">
    <property type="term" value="F:DNA-binding transcription factor activity"/>
    <property type="evidence" value="ECO:0007669"/>
    <property type="project" value="TreeGrafter"/>
</dbReference>
<keyword evidence="3" id="KW-0804">Transcription</keyword>
<keyword evidence="1" id="KW-0805">Transcription regulation</keyword>
<protein>
    <recommendedName>
        <fullName evidence="8">IclR family transcriptional regulator</fullName>
    </recommendedName>
</protein>
<evidence type="ECO:0000259" key="5">
    <source>
        <dbReference type="PROSITE" id="PS51078"/>
    </source>
</evidence>
<evidence type="ECO:0000256" key="2">
    <source>
        <dbReference type="ARBA" id="ARBA00023125"/>
    </source>
</evidence>
<dbReference type="InterPro" id="IPR036388">
    <property type="entry name" value="WH-like_DNA-bd_sf"/>
</dbReference>
<gene>
    <name evidence="6" type="ORF">AN477_14385</name>
</gene>
<comment type="caution">
    <text evidence="6">The sequence shown here is derived from an EMBL/GenBank/DDBJ whole genome shotgun (WGS) entry which is preliminary data.</text>
</comment>
<dbReference type="InterPro" id="IPR014757">
    <property type="entry name" value="Tscrpt_reg_IclR_C"/>
</dbReference>
<dbReference type="PATRIC" id="fig|471514.4.peg.2256"/>
<reference evidence="6 7" key="1">
    <citation type="submission" date="2015-09" db="EMBL/GenBank/DDBJ databases">
        <title>Draft genome sequence of Alicyclobacillus ferrooxydans DSM 22381.</title>
        <authorList>
            <person name="Hemp J."/>
        </authorList>
    </citation>
    <scope>NUCLEOTIDE SEQUENCE [LARGE SCALE GENOMIC DNA]</scope>
    <source>
        <strain evidence="6 7">TC-34</strain>
    </source>
</reference>
<dbReference type="InterPro" id="IPR005471">
    <property type="entry name" value="Tscrpt_reg_IclR_N"/>
</dbReference>
<dbReference type="InterPro" id="IPR011991">
    <property type="entry name" value="ArsR-like_HTH"/>
</dbReference>
<dbReference type="SUPFAM" id="SSF46785">
    <property type="entry name" value="Winged helix' DNA-binding domain"/>
    <property type="match status" value="1"/>
</dbReference>
<feature type="domain" description="HTH iclR-type" evidence="4">
    <location>
        <begin position="2"/>
        <end position="64"/>
    </location>
</feature>
<dbReference type="PROSITE" id="PS51078">
    <property type="entry name" value="ICLR_ED"/>
    <property type="match status" value="1"/>
</dbReference>
<evidence type="ECO:0000256" key="3">
    <source>
        <dbReference type="ARBA" id="ARBA00023163"/>
    </source>
</evidence>
<dbReference type="Gene3D" id="3.30.450.40">
    <property type="match status" value="1"/>
</dbReference>
<feature type="domain" description="IclR-ED" evidence="5">
    <location>
        <begin position="65"/>
        <end position="241"/>
    </location>
</feature>
<dbReference type="Pfam" id="PF01614">
    <property type="entry name" value="IclR_C"/>
    <property type="match status" value="1"/>
</dbReference>
<dbReference type="SUPFAM" id="SSF55781">
    <property type="entry name" value="GAF domain-like"/>
    <property type="match status" value="1"/>
</dbReference>
<dbReference type="SMART" id="SM00346">
    <property type="entry name" value="HTH_ICLR"/>
    <property type="match status" value="1"/>
</dbReference>
<accession>A0A0P9EJH0</accession>
<dbReference type="AlphaFoldDB" id="A0A0P9EJH0"/>
<evidence type="ECO:0000259" key="4">
    <source>
        <dbReference type="PROSITE" id="PS51077"/>
    </source>
</evidence>
<dbReference type="GO" id="GO:0003677">
    <property type="term" value="F:DNA binding"/>
    <property type="evidence" value="ECO:0007669"/>
    <property type="project" value="UniProtKB-KW"/>
</dbReference>
<dbReference type="STRING" id="471514.AN477_14385"/>
<dbReference type="PANTHER" id="PTHR30136">
    <property type="entry name" value="HELIX-TURN-HELIX TRANSCRIPTIONAL REGULATOR, ICLR FAMILY"/>
    <property type="match status" value="1"/>
</dbReference>
<dbReference type="InterPro" id="IPR036390">
    <property type="entry name" value="WH_DNA-bd_sf"/>
</dbReference>
<evidence type="ECO:0000256" key="1">
    <source>
        <dbReference type="ARBA" id="ARBA00023015"/>
    </source>
</evidence>
<keyword evidence="7" id="KW-1185">Reference proteome</keyword>
<organism evidence="6 7">
    <name type="scientific">Alicyclobacillus ferrooxydans</name>
    <dbReference type="NCBI Taxonomy" id="471514"/>
    <lineage>
        <taxon>Bacteria</taxon>
        <taxon>Bacillati</taxon>
        <taxon>Bacillota</taxon>
        <taxon>Bacilli</taxon>
        <taxon>Bacillales</taxon>
        <taxon>Alicyclobacillaceae</taxon>
        <taxon>Alicyclobacillus</taxon>
    </lineage>
</organism>